<dbReference type="EMBL" id="MU858146">
    <property type="protein sequence ID" value="KAK4211573.1"/>
    <property type="molecule type" value="Genomic_DNA"/>
</dbReference>
<evidence type="ECO:0000313" key="3">
    <source>
        <dbReference type="Proteomes" id="UP001301769"/>
    </source>
</evidence>
<dbReference type="AlphaFoldDB" id="A0AAN6Y3L8"/>
<dbReference type="Proteomes" id="UP001301769">
    <property type="component" value="Unassembled WGS sequence"/>
</dbReference>
<evidence type="ECO:0000256" key="1">
    <source>
        <dbReference type="SAM" id="MobiDB-lite"/>
    </source>
</evidence>
<accession>A0AAN6Y3L8</accession>
<comment type="caution">
    <text evidence="2">The sequence shown here is derived from an EMBL/GenBank/DDBJ whole genome shotgun (WGS) entry which is preliminary data.</text>
</comment>
<reference evidence="2" key="1">
    <citation type="journal article" date="2023" name="Mol. Phylogenet. Evol.">
        <title>Genome-scale phylogeny and comparative genomics of the fungal order Sordariales.</title>
        <authorList>
            <person name="Hensen N."/>
            <person name="Bonometti L."/>
            <person name="Westerberg I."/>
            <person name="Brannstrom I.O."/>
            <person name="Guillou S."/>
            <person name="Cros-Aarteil S."/>
            <person name="Calhoun S."/>
            <person name="Haridas S."/>
            <person name="Kuo A."/>
            <person name="Mondo S."/>
            <person name="Pangilinan J."/>
            <person name="Riley R."/>
            <person name="LaButti K."/>
            <person name="Andreopoulos B."/>
            <person name="Lipzen A."/>
            <person name="Chen C."/>
            <person name="Yan M."/>
            <person name="Daum C."/>
            <person name="Ng V."/>
            <person name="Clum A."/>
            <person name="Steindorff A."/>
            <person name="Ohm R.A."/>
            <person name="Martin F."/>
            <person name="Silar P."/>
            <person name="Natvig D.O."/>
            <person name="Lalanne C."/>
            <person name="Gautier V."/>
            <person name="Ament-Velasquez S.L."/>
            <person name="Kruys A."/>
            <person name="Hutchinson M.I."/>
            <person name="Powell A.J."/>
            <person name="Barry K."/>
            <person name="Miller A.N."/>
            <person name="Grigoriev I.V."/>
            <person name="Debuchy R."/>
            <person name="Gladieux P."/>
            <person name="Hiltunen Thoren M."/>
            <person name="Johannesson H."/>
        </authorList>
    </citation>
    <scope>NUCLEOTIDE SEQUENCE</scope>
    <source>
        <strain evidence="2">PSN293</strain>
    </source>
</reference>
<evidence type="ECO:0000313" key="2">
    <source>
        <dbReference type="EMBL" id="KAK4211573.1"/>
    </source>
</evidence>
<gene>
    <name evidence="2" type="ORF">QBC37DRAFT_11692</name>
</gene>
<sequence length="271" mass="30541">MDLHPIILGPTTPPDLLWFLIHSCAYPTTVIVCSSRDDFLTSLTASLVSHTKFQAHELKQEAFDDQDETQSDRYSLLGTAPLYQMAIAKHLRIIFIPTVSHLRAYLSVFSPEDSPAPPPPSTLTTVDAGEVLCGRDRAPLLLIYGFLELHRHTSEWTIVGLSNTASILIETAKRTGFKALVTELKPDTHREPSFNGSENDIKAEDEDEKKQQQQIFEHEDVLLQSVPFTRDSSIRIDLTGTGLGQRTVKVRNILERWFRFREDGLGEGMRL</sequence>
<organism evidence="2 3">
    <name type="scientific">Rhypophila decipiens</name>
    <dbReference type="NCBI Taxonomy" id="261697"/>
    <lineage>
        <taxon>Eukaryota</taxon>
        <taxon>Fungi</taxon>
        <taxon>Dikarya</taxon>
        <taxon>Ascomycota</taxon>
        <taxon>Pezizomycotina</taxon>
        <taxon>Sordariomycetes</taxon>
        <taxon>Sordariomycetidae</taxon>
        <taxon>Sordariales</taxon>
        <taxon>Naviculisporaceae</taxon>
        <taxon>Rhypophila</taxon>
    </lineage>
</organism>
<name>A0AAN6Y3L8_9PEZI</name>
<proteinExistence type="predicted"/>
<protein>
    <submittedName>
        <fullName evidence="2">Uncharacterized protein</fullName>
    </submittedName>
</protein>
<reference evidence="2" key="2">
    <citation type="submission" date="2023-05" db="EMBL/GenBank/DDBJ databases">
        <authorList>
            <consortium name="Lawrence Berkeley National Laboratory"/>
            <person name="Steindorff A."/>
            <person name="Hensen N."/>
            <person name="Bonometti L."/>
            <person name="Westerberg I."/>
            <person name="Brannstrom I.O."/>
            <person name="Guillou S."/>
            <person name="Cros-Aarteil S."/>
            <person name="Calhoun S."/>
            <person name="Haridas S."/>
            <person name="Kuo A."/>
            <person name="Mondo S."/>
            <person name="Pangilinan J."/>
            <person name="Riley R."/>
            <person name="Labutti K."/>
            <person name="Andreopoulos B."/>
            <person name="Lipzen A."/>
            <person name="Chen C."/>
            <person name="Yanf M."/>
            <person name="Daum C."/>
            <person name="Ng V."/>
            <person name="Clum A."/>
            <person name="Ohm R."/>
            <person name="Martin F."/>
            <person name="Silar P."/>
            <person name="Natvig D."/>
            <person name="Lalanne C."/>
            <person name="Gautier V."/>
            <person name="Ament-Velasquez S.L."/>
            <person name="Kruys A."/>
            <person name="Hutchinson M.I."/>
            <person name="Powell A.J."/>
            <person name="Barry K."/>
            <person name="Miller A.N."/>
            <person name="Grigoriev I.V."/>
            <person name="Debuchy R."/>
            <person name="Gladieux P."/>
            <person name="Thoren M.H."/>
            <person name="Johannesson H."/>
        </authorList>
    </citation>
    <scope>NUCLEOTIDE SEQUENCE</scope>
    <source>
        <strain evidence="2">PSN293</strain>
    </source>
</reference>
<keyword evidence="3" id="KW-1185">Reference proteome</keyword>
<feature type="region of interest" description="Disordered" evidence="1">
    <location>
        <begin position="188"/>
        <end position="213"/>
    </location>
</feature>